<dbReference type="Gene3D" id="3.40.50.150">
    <property type="entry name" value="Vaccinia Virus protein VP39"/>
    <property type="match status" value="1"/>
</dbReference>
<gene>
    <name evidence="5" type="ORF">BCCH1_22020</name>
</gene>
<feature type="domain" description="Methyltransferase" evidence="4">
    <location>
        <begin position="50"/>
        <end position="144"/>
    </location>
</feature>
<dbReference type="AlphaFoldDB" id="A0A250L7H7"/>
<keyword evidence="1 5" id="KW-0489">Methyltransferase</keyword>
<dbReference type="CDD" id="cd02440">
    <property type="entry name" value="AdoMet_MTases"/>
    <property type="match status" value="1"/>
</dbReference>
<sequence>MRGRMTSAAAPAGEALYTDPRLVAIYDLFNAGDQDFAFYASVIGSARQRILDLGCGTGTFARRLAAAGHDVVAIDPAPAMIEYARRQPGADTVRWLACALDSLPPGAPPFDAVVMTGHAFQCLLTDTEIDTTLRGVRRVLADGGRFLFDTRNPRIQPWLAWTPEHSARSVESREAGIVDLHHAVRSVDGAIVTFDTHYRFRRDGTVLTNTSRLRFVAQPDLLARVIAAGFSSADWYGDWRHAPFDEATSAEIIAICRA</sequence>
<dbReference type="Pfam" id="PF13649">
    <property type="entry name" value="Methyltransf_25"/>
    <property type="match status" value="1"/>
</dbReference>
<dbReference type="InterPro" id="IPR041698">
    <property type="entry name" value="Methyltransf_25"/>
</dbReference>
<protein>
    <submittedName>
        <fullName evidence="5">Methyltransferase</fullName>
    </submittedName>
</protein>
<dbReference type="SUPFAM" id="SSF53335">
    <property type="entry name" value="S-adenosyl-L-methionine-dependent methyltransferases"/>
    <property type="match status" value="1"/>
</dbReference>
<evidence type="ECO:0000256" key="1">
    <source>
        <dbReference type="ARBA" id="ARBA00022603"/>
    </source>
</evidence>
<evidence type="ECO:0000313" key="5">
    <source>
        <dbReference type="EMBL" id="BBA39779.1"/>
    </source>
</evidence>
<dbReference type="PANTHER" id="PTHR43464">
    <property type="entry name" value="METHYLTRANSFERASE"/>
    <property type="match status" value="1"/>
</dbReference>
<evidence type="ECO:0000256" key="2">
    <source>
        <dbReference type="ARBA" id="ARBA00022679"/>
    </source>
</evidence>
<evidence type="ECO:0000256" key="3">
    <source>
        <dbReference type="ARBA" id="ARBA00022691"/>
    </source>
</evidence>
<dbReference type="EMBL" id="AP018357">
    <property type="protein sequence ID" value="BBA39779.1"/>
    <property type="molecule type" value="Genomic_DNA"/>
</dbReference>
<name>A0A250L7H7_9BURK</name>
<evidence type="ECO:0000259" key="4">
    <source>
        <dbReference type="Pfam" id="PF13649"/>
    </source>
</evidence>
<keyword evidence="2 5" id="KW-0808">Transferase</keyword>
<organism evidence="5">
    <name type="scientific">Burkholderia contaminans</name>
    <dbReference type="NCBI Taxonomy" id="488447"/>
    <lineage>
        <taxon>Bacteria</taxon>
        <taxon>Pseudomonadati</taxon>
        <taxon>Pseudomonadota</taxon>
        <taxon>Betaproteobacteria</taxon>
        <taxon>Burkholderiales</taxon>
        <taxon>Burkholderiaceae</taxon>
        <taxon>Burkholderia</taxon>
        <taxon>Burkholderia cepacia complex</taxon>
    </lineage>
</organism>
<reference evidence="5" key="1">
    <citation type="journal article" date="2016" name="Biosci. Biotechnol. Biochem.">
        <title>Bioconversion of AHX to AOH by resting cells of Burkholderia contaminans CH-1.</title>
        <authorList>
            <person name="Choi J.H."/>
            <person name="Kikuchi A."/>
            <person name="Pumkaeo P."/>
            <person name="Hirai H."/>
            <person name="Tokuyama S."/>
            <person name="Kawagishi H."/>
        </authorList>
    </citation>
    <scope>NUCLEOTIDE SEQUENCE</scope>
    <source>
        <strain evidence="5">CH-1</strain>
    </source>
</reference>
<dbReference type="GO" id="GO:0008168">
    <property type="term" value="F:methyltransferase activity"/>
    <property type="evidence" value="ECO:0007669"/>
    <property type="project" value="UniProtKB-KW"/>
</dbReference>
<reference evidence="5" key="2">
    <citation type="journal article" date="2017" name="Genome Announc.">
        <title>High-Quality Draft Genome Sequence of Burkholderia contaminans CH-1, a Gram-Negative Bacterium That Metabolizes 2-Azahypoxanthine, a Plant Growth-Regulating Compound.</title>
        <authorList>
            <person name="Choi J.-H."/>
            <person name="Sugiura H."/>
            <person name="Moriuchi R."/>
            <person name="Kawagishi H."/>
            <person name="Dohra H."/>
        </authorList>
    </citation>
    <scope>NUCLEOTIDE SEQUENCE</scope>
    <source>
        <strain evidence="5">CH-1</strain>
    </source>
</reference>
<dbReference type="GO" id="GO:0032259">
    <property type="term" value="P:methylation"/>
    <property type="evidence" value="ECO:0007669"/>
    <property type="project" value="UniProtKB-KW"/>
</dbReference>
<dbReference type="InterPro" id="IPR029063">
    <property type="entry name" value="SAM-dependent_MTases_sf"/>
</dbReference>
<keyword evidence="3" id="KW-0949">S-adenosyl-L-methionine</keyword>
<accession>A0A250L7H7</accession>
<dbReference type="PANTHER" id="PTHR43464:SF19">
    <property type="entry name" value="UBIQUINONE BIOSYNTHESIS O-METHYLTRANSFERASE, MITOCHONDRIAL"/>
    <property type="match status" value="1"/>
</dbReference>
<proteinExistence type="predicted"/>